<dbReference type="Gene3D" id="2.60.120.10">
    <property type="entry name" value="Jelly Rolls"/>
    <property type="match status" value="1"/>
</dbReference>
<dbReference type="InterPro" id="IPR036390">
    <property type="entry name" value="WH_DNA-bd_sf"/>
</dbReference>
<dbReference type="Pfam" id="PF13545">
    <property type="entry name" value="HTH_Crp_2"/>
    <property type="match status" value="1"/>
</dbReference>
<dbReference type="PANTHER" id="PTHR24567:SF77">
    <property type="entry name" value="NUCLEOSIDE-RESPONSIVE TRANSCRIPTIONAL ACTIVATOR OF NUCLEOSIDE UTILIZATION DEOR"/>
    <property type="match status" value="1"/>
</dbReference>
<dbReference type="InterPro" id="IPR050397">
    <property type="entry name" value="Env_Response_Regulators"/>
</dbReference>
<dbReference type="PROSITE" id="PS50042">
    <property type="entry name" value="CNMP_BINDING_3"/>
    <property type="match status" value="1"/>
</dbReference>
<evidence type="ECO:0000259" key="4">
    <source>
        <dbReference type="PROSITE" id="PS50042"/>
    </source>
</evidence>
<name>A0A7G8TET4_9FIRM</name>
<dbReference type="InterPro" id="IPR014710">
    <property type="entry name" value="RmlC-like_jellyroll"/>
</dbReference>
<evidence type="ECO:0000256" key="3">
    <source>
        <dbReference type="ARBA" id="ARBA00023163"/>
    </source>
</evidence>
<evidence type="ECO:0000313" key="7">
    <source>
        <dbReference type="Proteomes" id="UP000515909"/>
    </source>
</evidence>
<sequence length="233" mass="26324">MNLSETLGSEGKALREKLEPMIKSFPSAASVLPVSLTSGEALIREGDPCERVYLLLSGRVSVIISLPRLSSYTVTEFRPFEFFGEYELLAGKNQYLAEVRAVSPCRLLSFSARTYLQWMKSDPEFYSERVRSIVGALLDQAVNERTRHFLDAPGRVMQVLLRAYEACRDPQESVRLTVTRAEIAERTGCSVRTVNRVIRSLAQAKLLDVTHGKIRLDAAQRQALLREFDLRLQ</sequence>
<proteinExistence type="predicted"/>
<evidence type="ECO:0000313" key="6">
    <source>
        <dbReference type="EMBL" id="QNK42125.1"/>
    </source>
</evidence>
<dbReference type="KEGG" id="cfem:HCR03_07875"/>
<dbReference type="SUPFAM" id="SSF46785">
    <property type="entry name" value="Winged helix' DNA-binding domain"/>
    <property type="match status" value="1"/>
</dbReference>
<protein>
    <submittedName>
        <fullName evidence="6">Crp/Fnr family transcriptional regulator</fullName>
    </submittedName>
</protein>
<dbReference type="EMBL" id="CP060286">
    <property type="protein sequence ID" value="QNK42125.1"/>
    <property type="molecule type" value="Genomic_DNA"/>
</dbReference>
<dbReference type="SUPFAM" id="SSF51206">
    <property type="entry name" value="cAMP-binding domain-like"/>
    <property type="match status" value="1"/>
</dbReference>
<evidence type="ECO:0000256" key="1">
    <source>
        <dbReference type="ARBA" id="ARBA00023015"/>
    </source>
</evidence>
<dbReference type="SMART" id="SM00100">
    <property type="entry name" value="cNMP"/>
    <property type="match status" value="1"/>
</dbReference>
<evidence type="ECO:0000259" key="5">
    <source>
        <dbReference type="PROSITE" id="PS51063"/>
    </source>
</evidence>
<gene>
    <name evidence="6" type="ORF">HCR03_07875</name>
</gene>
<organism evidence="6 7">
    <name type="scientific">Caproicibacter fermentans</name>
    <dbReference type="NCBI Taxonomy" id="2576756"/>
    <lineage>
        <taxon>Bacteria</taxon>
        <taxon>Bacillati</taxon>
        <taxon>Bacillota</taxon>
        <taxon>Clostridia</taxon>
        <taxon>Eubacteriales</taxon>
        <taxon>Acutalibacteraceae</taxon>
        <taxon>Caproicibacter</taxon>
    </lineage>
</organism>
<dbReference type="CDD" id="cd00038">
    <property type="entry name" value="CAP_ED"/>
    <property type="match status" value="1"/>
</dbReference>
<accession>A0A7G8TET4</accession>
<feature type="domain" description="Cyclic nucleotide-binding" evidence="4">
    <location>
        <begin position="30"/>
        <end position="119"/>
    </location>
</feature>
<keyword evidence="2" id="KW-0238">DNA-binding</keyword>
<dbReference type="GO" id="GO:0003677">
    <property type="term" value="F:DNA binding"/>
    <property type="evidence" value="ECO:0007669"/>
    <property type="project" value="UniProtKB-KW"/>
</dbReference>
<dbReference type="PANTHER" id="PTHR24567">
    <property type="entry name" value="CRP FAMILY TRANSCRIPTIONAL REGULATORY PROTEIN"/>
    <property type="match status" value="1"/>
</dbReference>
<evidence type="ECO:0000256" key="2">
    <source>
        <dbReference type="ARBA" id="ARBA00023125"/>
    </source>
</evidence>
<dbReference type="PROSITE" id="PS51063">
    <property type="entry name" value="HTH_CRP_2"/>
    <property type="match status" value="1"/>
</dbReference>
<dbReference type="AlphaFoldDB" id="A0A7G8TET4"/>
<dbReference type="RefSeq" id="WP_187037511.1">
    <property type="nucleotide sequence ID" value="NZ_CP060286.1"/>
</dbReference>
<dbReference type="InterPro" id="IPR012318">
    <property type="entry name" value="HTH_CRP"/>
</dbReference>
<dbReference type="GO" id="GO:0003700">
    <property type="term" value="F:DNA-binding transcription factor activity"/>
    <property type="evidence" value="ECO:0007669"/>
    <property type="project" value="TreeGrafter"/>
</dbReference>
<dbReference type="Gene3D" id="1.10.10.10">
    <property type="entry name" value="Winged helix-like DNA-binding domain superfamily/Winged helix DNA-binding domain"/>
    <property type="match status" value="1"/>
</dbReference>
<dbReference type="InterPro" id="IPR018490">
    <property type="entry name" value="cNMP-bd_dom_sf"/>
</dbReference>
<reference evidence="6 7" key="1">
    <citation type="submission" date="2020-08" db="EMBL/GenBank/DDBJ databases">
        <title>The isolate Caproiciproducens sp. 7D4C2 produces n-caproate at mildly acidic conditions from hexoses: genome and rBOX comparison with related strains and chain-elongating bacteria.</title>
        <authorList>
            <person name="Esquivel-Elizondo S."/>
            <person name="Bagci C."/>
            <person name="Temovska M."/>
            <person name="Jeon B.S."/>
            <person name="Bessarab I."/>
            <person name="Williams R.B.H."/>
            <person name="Huson D.H."/>
            <person name="Angenent L.T."/>
        </authorList>
    </citation>
    <scope>NUCLEOTIDE SEQUENCE [LARGE SCALE GENOMIC DNA]</scope>
    <source>
        <strain evidence="6 7">7D4C2</strain>
    </source>
</reference>
<keyword evidence="1" id="KW-0805">Transcription regulation</keyword>
<dbReference type="SMART" id="SM00419">
    <property type="entry name" value="HTH_CRP"/>
    <property type="match status" value="1"/>
</dbReference>
<dbReference type="InterPro" id="IPR018488">
    <property type="entry name" value="cNMP-bd_CS"/>
</dbReference>
<dbReference type="Pfam" id="PF00027">
    <property type="entry name" value="cNMP_binding"/>
    <property type="match status" value="1"/>
</dbReference>
<dbReference type="Proteomes" id="UP000515909">
    <property type="component" value="Chromosome"/>
</dbReference>
<dbReference type="InterPro" id="IPR036388">
    <property type="entry name" value="WH-like_DNA-bd_sf"/>
</dbReference>
<dbReference type="InterPro" id="IPR000595">
    <property type="entry name" value="cNMP-bd_dom"/>
</dbReference>
<keyword evidence="3" id="KW-0804">Transcription</keyword>
<feature type="domain" description="HTH crp-type" evidence="5">
    <location>
        <begin position="150"/>
        <end position="220"/>
    </location>
</feature>
<dbReference type="GO" id="GO:0005829">
    <property type="term" value="C:cytosol"/>
    <property type="evidence" value="ECO:0007669"/>
    <property type="project" value="TreeGrafter"/>
</dbReference>
<dbReference type="PROSITE" id="PS00888">
    <property type="entry name" value="CNMP_BINDING_1"/>
    <property type="match status" value="1"/>
</dbReference>